<proteinExistence type="predicted"/>
<dbReference type="RefSeq" id="WP_014258875.1">
    <property type="nucleotide sequence ID" value="NC_016629.1"/>
</dbReference>
<dbReference type="EMBL" id="CP003221">
    <property type="protein sequence ID" value="EGJ49039.1"/>
    <property type="molecule type" value="Genomic_DNA"/>
</dbReference>
<dbReference type="Proteomes" id="UP000007844">
    <property type="component" value="Chromosome"/>
</dbReference>
<keyword evidence="2" id="KW-1185">Reference proteome</keyword>
<reference evidence="1 2" key="1">
    <citation type="journal article" date="2011" name="J. Bacteriol.">
        <title>Genome sequence of the mercury-methylating and pleomorphic Desulfovibrio africanus Strain Walvis Bay.</title>
        <authorList>
            <person name="Brown S.D."/>
            <person name="Wall J.D."/>
            <person name="Kucken A.M."/>
            <person name="Gilmour C.C."/>
            <person name="Podar M."/>
            <person name="Brandt C.C."/>
            <person name="Teshima H."/>
            <person name="Detter J.C."/>
            <person name="Han C.S."/>
            <person name="Land M.L."/>
            <person name="Lucas S."/>
            <person name="Han J."/>
            <person name="Pennacchio L."/>
            <person name="Nolan M."/>
            <person name="Pitluck S."/>
            <person name="Woyke T."/>
            <person name="Goodwin L."/>
            <person name="Palumbo A.V."/>
            <person name="Elias D.A."/>
        </authorList>
    </citation>
    <scope>NUCLEOTIDE SEQUENCE [LARGE SCALE GENOMIC DNA]</scope>
    <source>
        <strain evidence="1 2">Walvis Bay</strain>
    </source>
</reference>
<dbReference type="InterPro" id="IPR009279">
    <property type="entry name" value="Portal_Mu"/>
</dbReference>
<name>F3YW09_DESAF</name>
<sequence length="517" mass="56622">MPEPTLYDHMGRPIRRQELTREHAAPSLMGVRSVWDVESIAAGLTPGRLAAILRDAAQGDHRAYLTLAEEMEEREPHYASVLGTRKRAVAGLEPVVEAASDDKADVDLADKVRELTRRPAFRGLLFDALDGLGKGFAVVEILWDRTGRTWWPRFEWRDPRHFVWDREDGRTLRLLDETDMMLGIPLAPYKFVVHMPRIKSGLPIRNGLARLAAVTFMCKSYTLTDWLAFAEVFGMPLRVGRYGPGASEEDIRKLVSAVANIGSDAAAVVPESMRIEFVEGGKAAGGHELFLGLAEWLDKQVSKAILGQTMTADDGASLSQAKVHNDVRRDIQVDDALQLEASLNRDLVKPFIDLNFGPQENYPRLRLPVPEPEDRTGLVEALAKLVPLGLRVEASGVRDKLGLPDPEDDAELLSMPGVATAENRQGKALNQSQGVPAPRAELDEIDELEADALAEWEQLAAPVVNPVLKLAEEAGSFEDFLAKLPGLSGTMDSSALIRSLALAAFKARGLGDAGDEV</sequence>
<evidence type="ECO:0000313" key="2">
    <source>
        <dbReference type="Proteomes" id="UP000007844"/>
    </source>
</evidence>
<dbReference type="eggNOG" id="COG4383">
    <property type="taxonomic scope" value="Bacteria"/>
</dbReference>
<accession>F3YW09</accession>
<dbReference type="HOGENOM" id="CLU_036594_0_1_7"/>
<gene>
    <name evidence="1" type="ORF">Desaf_0687</name>
</gene>
<protein>
    <recommendedName>
        <fullName evidence="3">DUF935 domain-containing protein</fullName>
    </recommendedName>
</protein>
<organism evidence="1 2">
    <name type="scientific">Desulfocurvibacter africanus subsp. africanus str. Walvis Bay</name>
    <dbReference type="NCBI Taxonomy" id="690850"/>
    <lineage>
        <taxon>Bacteria</taxon>
        <taxon>Pseudomonadati</taxon>
        <taxon>Thermodesulfobacteriota</taxon>
        <taxon>Desulfovibrionia</taxon>
        <taxon>Desulfovibrionales</taxon>
        <taxon>Desulfovibrionaceae</taxon>
        <taxon>Desulfocurvibacter</taxon>
    </lineage>
</organism>
<evidence type="ECO:0000313" key="1">
    <source>
        <dbReference type="EMBL" id="EGJ49039.1"/>
    </source>
</evidence>
<dbReference type="AlphaFoldDB" id="F3YW09"/>
<dbReference type="Pfam" id="PF06074">
    <property type="entry name" value="Portal_Mu"/>
    <property type="match status" value="1"/>
</dbReference>
<dbReference type="KEGG" id="daf:Desaf_0687"/>
<dbReference type="STRING" id="690850.Desaf_0687"/>
<evidence type="ECO:0008006" key="3">
    <source>
        <dbReference type="Google" id="ProtNLM"/>
    </source>
</evidence>